<protein>
    <submittedName>
        <fullName evidence="1">Uncharacterized protein</fullName>
    </submittedName>
</protein>
<dbReference type="EMBL" id="JBHSPA010000089">
    <property type="protein sequence ID" value="MFC5833149.1"/>
    <property type="molecule type" value="Genomic_DNA"/>
</dbReference>
<reference evidence="2" key="1">
    <citation type="journal article" date="2019" name="Int. J. Syst. Evol. Microbiol.">
        <title>The Global Catalogue of Microorganisms (GCM) 10K type strain sequencing project: providing services to taxonomists for standard genome sequencing and annotation.</title>
        <authorList>
            <consortium name="The Broad Institute Genomics Platform"/>
            <consortium name="The Broad Institute Genome Sequencing Center for Infectious Disease"/>
            <person name="Wu L."/>
            <person name="Ma J."/>
        </authorList>
    </citation>
    <scope>NUCLEOTIDE SEQUENCE [LARGE SCALE GENOMIC DNA]</scope>
    <source>
        <strain evidence="2">CCUG 53903</strain>
    </source>
</reference>
<dbReference type="Proteomes" id="UP001596058">
    <property type="component" value="Unassembled WGS sequence"/>
</dbReference>
<evidence type="ECO:0000313" key="2">
    <source>
        <dbReference type="Proteomes" id="UP001596058"/>
    </source>
</evidence>
<name>A0ABW1D5E5_9ACTN</name>
<sequence>MRTGTLPRLRRSALTQAAEDGANTATLRLHPSPTRVFPRSQVAVVAGDQVSDARAPSTQ</sequence>
<comment type="caution">
    <text evidence="1">The sequence shown here is derived from an EMBL/GenBank/DDBJ whole genome shotgun (WGS) entry which is preliminary data.</text>
</comment>
<organism evidence="1 2">
    <name type="scientific">Nonomuraea insulae</name>
    <dbReference type="NCBI Taxonomy" id="1616787"/>
    <lineage>
        <taxon>Bacteria</taxon>
        <taxon>Bacillati</taxon>
        <taxon>Actinomycetota</taxon>
        <taxon>Actinomycetes</taxon>
        <taxon>Streptosporangiales</taxon>
        <taxon>Streptosporangiaceae</taxon>
        <taxon>Nonomuraea</taxon>
    </lineage>
</organism>
<gene>
    <name evidence="1" type="ORF">ACFPZ3_55655</name>
</gene>
<proteinExistence type="predicted"/>
<dbReference type="RefSeq" id="WP_379522575.1">
    <property type="nucleotide sequence ID" value="NZ_JBHSPA010000089.1"/>
</dbReference>
<evidence type="ECO:0000313" key="1">
    <source>
        <dbReference type="EMBL" id="MFC5833149.1"/>
    </source>
</evidence>
<accession>A0ABW1D5E5</accession>
<keyword evidence="2" id="KW-1185">Reference proteome</keyword>